<dbReference type="PANTHER" id="PTHR42912">
    <property type="entry name" value="METHYLTRANSFERASE"/>
    <property type="match status" value="1"/>
</dbReference>
<dbReference type="CDD" id="cd02440">
    <property type="entry name" value="AdoMet_MTases"/>
    <property type="match status" value="1"/>
</dbReference>
<dbReference type="EMBL" id="MFTC01000069">
    <property type="protein sequence ID" value="OGI50461.1"/>
    <property type="molecule type" value="Genomic_DNA"/>
</dbReference>
<sequence length="222" mass="24607">MNPGKYEAWYETARGSWIAGREFGLMMRLLNPPAGASLLDVGCGTGHFSRRFAAAGLRVTGLDPDPAMLDYARGLGGGVDYLRGTATALPIDDNAYDYVTAVTSLCFIADAPGALREMWRVARRTVLLGLLNRRSLLYRQKHGRGAYQGARWDTPADIRRWARQLKPAPRIMMRSAIFLPGSDAVARVAEAMLPDVLPWGGFLAVLLRQPDHEYIPYRTEIK</sequence>
<dbReference type="InterPro" id="IPR013216">
    <property type="entry name" value="Methyltransf_11"/>
</dbReference>
<dbReference type="InterPro" id="IPR050508">
    <property type="entry name" value="Methyltransf_Superfamily"/>
</dbReference>
<organism evidence="2 3">
    <name type="scientific">Candidatus Muproteobacteria bacterium RIFCSPLOWO2_01_FULL_60_18</name>
    <dbReference type="NCBI Taxonomy" id="1817768"/>
    <lineage>
        <taxon>Bacteria</taxon>
        <taxon>Pseudomonadati</taxon>
        <taxon>Pseudomonadota</taxon>
        <taxon>Candidatus Muproteobacteria</taxon>
    </lineage>
</organism>
<accession>A0A1F6TZD0</accession>
<dbReference type="Gene3D" id="3.40.50.150">
    <property type="entry name" value="Vaccinia Virus protein VP39"/>
    <property type="match status" value="1"/>
</dbReference>
<gene>
    <name evidence="2" type="ORF">A3A87_09685</name>
</gene>
<dbReference type="InterPro" id="IPR029063">
    <property type="entry name" value="SAM-dependent_MTases_sf"/>
</dbReference>
<proteinExistence type="predicted"/>
<protein>
    <recommendedName>
        <fullName evidence="1">Methyltransferase type 11 domain-containing protein</fullName>
    </recommendedName>
</protein>
<dbReference type="STRING" id="1817768.A3A87_09685"/>
<name>A0A1F6TZD0_9PROT</name>
<dbReference type="SUPFAM" id="SSF53335">
    <property type="entry name" value="S-adenosyl-L-methionine-dependent methyltransferases"/>
    <property type="match status" value="1"/>
</dbReference>
<reference evidence="2 3" key="1">
    <citation type="journal article" date="2016" name="Nat. Commun.">
        <title>Thousands of microbial genomes shed light on interconnected biogeochemical processes in an aquifer system.</title>
        <authorList>
            <person name="Anantharaman K."/>
            <person name="Brown C.T."/>
            <person name="Hug L.A."/>
            <person name="Sharon I."/>
            <person name="Castelle C.J."/>
            <person name="Probst A.J."/>
            <person name="Thomas B.C."/>
            <person name="Singh A."/>
            <person name="Wilkins M.J."/>
            <person name="Karaoz U."/>
            <person name="Brodie E.L."/>
            <person name="Williams K.H."/>
            <person name="Hubbard S.S."/>
            <person name="Banfield J.F."/>
        </authorList>
    </citation>
    <scope>NUCLEOTIDE SEQUENCE [LARGE SCALE GENOMIC DNA]</scope>
</reference>
<evidence type="ECO:0000313" key="3">
    <source>
        <dbReference type="Proteomes" id="UP000179037"/>
    </source>
</evidence>
<dbReference type="GO" id="GO:0008757">
    <property type="term" value="F:S-adenosylmethionine-dependent methyltransferase activity"/>
    <property type="evidence" value="ECO:0007669"/>
    <property type="project" value="InterPro"/>
</dbReference>
<dbReference type="Pfam" id="PF08241">
    <property type="entry name" value="Methyltransf_11"/>
    <property type="match status" value="1"/>
</dbReference>
<comment type="caution">
    <text evidence="2">The sequence shown here is derived from an EMBL/GenBank/DDBJ whole genome shotgun (WGS) entry which is preliminary data.</text>
</comment>
<dbReference type="PANTHER" id="PTHR42912:SF93">
    <property type="entry name" value="N6-ADENOSINE-METHYLTRANSFERASE TMT1A"/>
    <property type="match status" value="1"/>
</dbReference>
<dbReference type="Proteomes" id="UP000179037">
    <property type="component" value="Unassembled WGS sequence"/>
</dbReference>
<dbReference type="AlphaFoldDB" id="A0A1F6TZD0"/>
<evidence type="ECO:0000259" key="1">
    <source>
        <dbReference type="Pfam" id="PF08241"/>
    </source>
</evidence>
<feature type="domain" description="Methyltransferase type 11" evidence="1">
    <location>
        <begin position="39"/>
        <end position="124"/>
    </location>
</feature>
<evidence type="ECO:0000313" key="2">
    <source>
        <dbReference type="EMBL" id="OGI50461.1"/>
    </source>
</evidence>